<dbReference type="Proteomes" id="UP001160148">
    <property type="component" value="Unassembled WGS sequence"/>
</dbReference>
<keyword evidence="4" id="KW-1185">Reference proteome</keyword>
<evidence type="ECO:0000313" key="4">
    <source>
        <dbReference type="Proteomes" id="UP001160148"/>
    </source>
</evidence>
<dbReference type="InterPro" id="IPR036691">
    <property type="entry name" value="Endo/exonu/phosph_ase_sf"/>
</dbReference>
<dbReference type="GO" id="GO:0003824">
    <property type="term" value="F:catalytic activity"/>
    <property type="evidence" value="ECO:0007669"/>
    <property type="project" value="InterPro"/>
</dbReference>
<name>A0AAV0XZP1_9HEMI</name>
<organism evidence="3 4">
    <name type="scientific">Macrosiphum euphorbiae</name>
    <name type="common">potato aphid</name>
    <dbReference type="NCBI Taxonomy" id="13131"/>
    <lineage>
        <taxon>Eukaryota</taxon>
        <taxon>Metazoa</taxon>
        <taxon>Ecdysozoa</taxon>
        <taxon>Arthropoda</taxon>
        <taxon>Hexapoda</taxon>
        <taxon>Insecta</taxon>
        <taxon>Pterygota</taxon>
        <taxon>Neoptera</taxon>
        <taxon>Paraneoptera</taxon>
        <taxon>Hemiptera</taxon>
        <taxon>Sternorrhyncha</taxon>
        <taxon>Aphidomorpha</taxon>
        <taxon>Aphidoidea</taxon>
        <taxon>Aphididae</taxon>
        <taxon>Macrosiphini</taxon>
        <taxon>Macrosiphum</taxon>
    </lineage>
</organism>
<comment type="caution">
    <text evidence="3">The sequence shown here is derived from an EMBL/GenBank/DDBJ whole genome shotgun (WGS) entry which is preliminary data.</text>
</comment>
<gene>
    <name evidence="3" type="ORF">MEUPH1_LOCUS27292</name>
</gene>
<feature type="domain" description="Endonuclease/exonuclease/phosphatase" evidence="2">
    <location>
        <begin position="84"/>
        <end position="203"/>
    </location>
</feature>
<dbReference type="PANTHER" id="PTHR33273">
    <property type="entry name" value="DOMAIN-CONTAINING PROTEIN, PUTATIVE-RELATED"/>
    <property type="match status" value="1"/>
</dbReference>
<dbReference type="SUPFAM" id="SSF56219">
    <property type="entry name" value="DNase I-like"/>
    <property type="match status" value="1"/>
</dbReference>
<protein>
    <recommendedName>
        <fullName evidence="2">Endonuclease/exonuclease/phosphatase domain-containing protein</fullName>
    </recommendedName>
</protein>
<evidence type="ECO:0000313" key="3">
    <source>
        <dbReference type="EMBL" id="CAI6373561.1"/>
    </source>
</evidence>
<dbReference type="Pfam" id="PF14529">
    <property type="entry name" value="Exo_endo_phos_2"/>
    <property type="match status" value="1"/>
</dbReference>
<proteinExistence type="predicted"/>
<dbReference type="CDD" id="cd09077">
    <property type="entry name" value="R1-I-EN"/>
    <property type="match status" value="1"/>
</dbReference>
<dbReference type="EMBL" id="CARXXK010001098">
    <property type="protein sequence ID" value="CAI6373561.1"/>
    <property type="molecule type" value="Genomic_DNA"/>
</dbReference>
<reference evidence="3 4" key="1">
    <citation type="submission" date="2023-01" db="EMBL/GenBank/DDBJ databases">
        <authorList>
            <person name="Whitehead M."/>
        </authorList>
    </citation>
    <scope>NUCLEOTIDE SEQUENCE [LARGE SCALE GENOMIC DNA]</scope>
</reference>
<dbReference type="Gene3D" id="3.60.10.10">
    <property type="entry name" value="Endonuclease/exonuclease/phosphatase"/>
    <property type="match status" value="1"/>
</dbReference>
<dbReference type="PANTHER" id="PTHR33273:SF4">
    <property type="entry name" value="ENDONUCLEASE_EXONUCLEASE_PHOSPHATASE DOMAIN-CONTAINING PROTEIN"/>
    <property type="match status" value="1"/>
</dbReference>
<dbReference type="AlphaFoldDB" id="A0AAV0XZP1"/>
<sequence>MINLLQINLNHCRTAQNLVEQTVVERNIDVVIACDPHGITDGNEGWLTSSGTNRAAIKVFGKNATIAKIETDDEFVLVRVNGVFIYSCYASPNSTIAAYREFLQRLERSAQLLGRQERIIIAGDFNARSAAWGDWQSNTRGEELLELSEGLGLVIINTGREPTFHGIGAGSIVDVTFASEGFSRNIRDWTVLDEENYSDHHYITYTAQTEASSSRGNDTPRNDRSWITSKGICVEEFKAGLMPADWISPRQADMGEYNLADAFEKRMTIACDFALQRKPEMRCGKRPQHWWNPEIAQLRSSCKAARRALKRAVTRRTRNGGEIAATEDLLENLKSRKKALRTEIAKSKERAWKELLETVENDIWGKPYKLVLRKLQGPPATANMEPTMLKEIVATLFPTKPPPSQIEYIRDIPIPFFTQDEVCEAFKRMAPRRKAPGPDGLTNCILTAAHRAEPTLFRGMFNECLRVSDFPIRWKN</sequence>
<evidence type="ECO:0000259" key="2">
    <source>
        <dbReference type="Pfam" id="PF14529"/>
    </source>
</evidence>
<feature type="coiled-coil region" evidence="1">
    <location>
        <begin position="323"/>
        <end position="350"/>
    </location>
</feature>
<dbReference type="InterPro" id="IPR005135">
    <property type="entry name" value="Endo/exonuclease/phosphatase"/>
</dbReference>
<evidence type="ECO:0000256" key="1">
    <source>
        <dbReference type="SAM" id="Coils"/>
    </source>
</evidence>
<accession>A0AAV0XZP1</accession>
<keyword evidence="1" id="KW-0175">Coiled coil</keyword>